<evidence type="ECO:0000313" key="4">
    <source>
        <dbReference type="Proteomes" id="UP000014760"/>
    </source>
</evidence>
<feature type="non-terminal residue" evidence="2">
    <location>
        <position position="1"/>
    </location>
</feature>
<evidence type="ECO:0000256" key="1">
    <source>
        <dbReference type="SAM" id="MobiDB-lite"/>
    </source>
</evidence>
<feature type="non-terminal residue" evidence="2">
    <location>
        <position position="154"/>
    </location>
</feature>
<accession>R7UVL5</accession>
<dbReference type="EMBL" id="KB299910">
    <property type="protein sequence ID" value="ELU07431.1"/>
    <property type="molecule type" value="Genomic_DNA"/>
</dbReference>
<reference evidence="4" key="1">
    <citation type="submission" date="2012-12" db="EMBL/GenBank/DDBJ databases">
        <authorList>
            <person name="Hellsten U."/>
            <person name="Grimwood J."/>
            <person name="Chapman J.A."/>
            <person name="Shapiro H."/>
            <person name="Aerts A."/>
            <person name="Otillar R.P."/>
            <person name="Terry A.Y."/>
            <person name="Boore J.L."/>
            <person name="Simakov O."/>
            <person name="Marletaz F."/>
            <person name="Cho S.-J."/>
            <person name="Edsinger-Gonzales E."/>
            <person name="Havlak P."/>
            <person name="Kuo D.-H."/>
            <person name="Larsson T."/>
            <person name="Lv J."/>
            <person name="Arendt D."/>
            <person name="Savage R."/>
            <person name="Osoegawa K."/>
            <person name="de Jong P."/>
            <person name="Lindberg D.R."/>
            <person name="Seaver E.C."/>
            <person name="Weisblat D.A."/>
            <person name="Putnam N.H."/>
            <person name="Grigoriev I.V."/>
            <person name="Rokhsar D.S."/>
        </authorList>
    </citation>
    <scope>NUCLEOTIDE SEQUENCE</scope>
    <source>
        <strain evidence="4">I ESC-2004</strain>
    </source>
</reference>
<reference evidence="3" key="3">
    <citation type="submission" date="2015-06" db="UniProtKB">
        <authorList>
            <consortium name="EnsemblMetazoa"/>
        </authorList>
    </citation>
    <scope>IDENTIFICATION</scope>
</reference>
<dbReference type="HOGENOM" id="CLU_1708694_0_0_1"/>
<evidence type="ECO:0000313" key="3">
    <source>
        <dbReference type="EnsemblMetazoa" id="CapteP199599"/>
    </source>
</evidence>
<dbReference type="AlphaFoldDB" id="R7UVL5"/>
<gene>
    <name evidence="2" type="ORF">CAPTEDRAFT_199599</name>
</gene>
<feature type="compositionally biased region" description="Low complexity" evidence="1">
    <location>
        <begin position="77"/>
        <end position="91"/>
    </location>
</feature>
<dbReference type="OrthoDB" id="206969at2759"/>
<sequence>GKCGLFSLLPPPKNATVKESGRTLLPHNLKKPKPTATKPLPPPAQKSVFNPPQPAVDSDSEGEGEAVNFFSIDEQPSQTAVSDGVSSSSESFADNPLQINETSKPFGPMRPEARQPLSDAEVYPEYSQIEDDVLPDSSSYPEAEDVGALQHDQQ</sequence>
<feature type="region of interest" description="Disordered" evidence="1">
    <location>
        <begin position="1"/>
        <end position="154"/>
    </location>
</feature>
<dbReference type="EMBL" id="AMQN01043003">
    <property type="status" value="NOT_ANNOTATED_CDS"/>
    <property type="molecule type" value="Genomic_DNA"/>
</dbReference>
<keyword evidence="4" id="KW-1185">Reference proteome</keyword>
<organism evidence="2">
    <name type="scientific">Capitella teleta</name>
    <name type="common">Polychaete worm</name>
    <dbReference type="NCBI Taxonomy" id="283909"/>
    <lineage>
        <taxon>Eukaryota</taxon>
        <taxon>Metazoa</taxon>
        <taxon>Spiralia</taxon>
        <taxon>Lophotrochozoa</taxon>
        <taxon>Annelida</taxon>
        <taxon>Polychaeta</taxon>
        <taxon>Sedentaria</taxon>
        <taxon>Scolecida</taxon>
        <taxon>Capitellidae</taxon>
        <taxon>Capitella</taxon>
    </lineage>
</organism>
<proteinExistence type="predicted"/>
<protein>
    <submittedName>
        <fullName evidence="2 3">Uncharacterized protein</fullName>
    </submittedName>
</protein>
<dbReference type="Proteomes" id="UP000014760">
    <property type="component" value="Unassembled WGS sequence"/>
</dbReference>
<reference evidence="2 4" key="2">
    <citation type="journal article" date="2013" name="Nature">
        <title>Insights into bilaterian evolution from three spiralian genomes.</title>
        <authorList>
            <person name="Simakov O."/>
            <person name="Marletaz F."/>
            <person name="Cho S.J."/>
            <person name="Edsinger-Gonzales E."/>
            <person name="Havlak P."/>
            <person name="Hellsten U."/>
            <person name="Kuo D.H."/>
            <person name="Larsson T."/>
            <person name="Lv J."/>
            <person name="Arendt D."/>
            <person name="Savage R."/>
            <person name="Osoegawa K."/>
            <person name="de Jong P."/>
            <person name="Grimwood J."/>
            <person name="Chapman J.A."/>
            <person name="Shapiro H."/>
            <person name="Aerts A."/>
            <person name="Otillar R.P."/>
            <person name="Terry A.Y."/>
            <person name="Boore J.L."/>
            <person name="Grigoriev I.V."/>
            <person name="Lindberg D.R."/>
            <person name="Seaver E.C."/>
            <person name="Weisblat D.A."/>
            <person name="Putnam N.H."/>
            <person name="Rokhsar D.S."/>
        </authorList>
    </citation>
    <scope>NUCLEOTIDE SEQUENCE</scope>
    <source>
        <strain evidence="2 4">I ESC-2004</strain>
    </source>
</reference>
<name>R7UVL5_CAPTE</name>
<evidence type="ECO:0000313" key="2">
    <source>
        <dbReference type="EMBL" id="ELU07431.1"/>
    </source>
</evidence>
<dbReference type="EnsemblMetazoa" id="CapteT199599">
    <property type="protein sequence ID" value="CapteP199599"/>
    <property type="gene ID" value="CapteG199599"/>
</dbReference>